<protein>
    <submittedName>
        <fullName evidence="4">N-acetylmuramoyl-L-alanine amidase</fullName>
        <ecNumber evidence="4">3.5.1.28</ecNumber>
    </submittedName>
</protein>
<feature type="domain" description="MurNAc-LAA" evidence="3">
    <location>
        <begin position="158"/>
        <end position="286"/>
    </location>
</feature>
<gene>
    <name evidence="4" type="ORF">RM572_00030</name>
</gene>
<dbReference type="CDD" id="cd02696">
    <property type="entry name" value="MurNAc-LAA"/>
    <property type="match status" value="1"/>
</dbReference>
<dbReference type="PANTHER" id="PTHR30404:SF0">
    <property type="entry name" value="N-ACETYLMURAMOYL-L-ALANINE AMIDASE AMIC"/>
    <property type="match status" value="1"/>
</dbReference>
<keyword evidence="5" id="KW-1185">Reference proteome</keyword>
<evidence type="ECO:0000259" key="3">
    <source>
        <dbReference type="SMART" id="SM00646"/>
    </source>
</evidence>
<dbReference type="InterPro" id="IPR002508">
    <property type="entry name" value="MurNAc-LAA_cat"/>
</dbReference>
<dbReference type="InterPro" id="IPR050695">
    <property type="entry name" value="N-acetylmuramoyl_amidase_3"/>
</dbReference>
<dbReference type="EC" id="3.5.1.28" evidence="4"/>
<evidence type="ECO:0000256" key="1">
    <source>
        <dbReference type="ARBA" id="ARBA00022801"/>
    </source>
</evidence>
<dbReference type="GO" id="GO:0008745">
    <property type="term" value="F:N-acetylmuramoyl-L-alanine amidase activity"/>
    <property type="evidence" value="ECO:0007669"/>
    <property type="project" value="UniProtKB-EC"/>
</dbReference>
<feature type="region of interest" description="Disordered" evidence="2">
    <location>
        <begin position="37"/>
        <end position="101"/>
    </location>
</feature>
<feature type="compositionally biased region" description="Low complexity" evidence="2">
    <location>
        <begin position="49"/>
        <end position="66"/>
    </location>
</feature>
<reference evidence="5" key="1">
    <citation type="submission" date="2023-07" db="EMBL/GenBank/DDBJ databases">
        <title>30 novel species of actinomycetes from the DSMZ collection.</title>
        <authorList>
            <person name="Nouioui I."/>
        </authorList>
    </citation>
    <scope>NUCLEOTIDE SEQUENCE [LARGE SCALE GENOMIC DNA]</scope>
    <source>
        <strain evidence="5">DSM 42041</strain>
    </source>
</reference>
<dbReference type="Proteomes" id="UP001183414">
    <property type="component" value="Unassembled WGS sequence"/>
</dbReference>
<comment type="caution">
    <text evidence="4">The sequence shown here is derived from an EMBL/GenBank/DDBJ whole genome shotgun (WGS) entry which is preliminary data.</text>
</comment>
<dbReference type="SMART" id="SM00646">
    <property type="entry name" value="Ami_3"/>
    <property type="match status" value="1"/>
</dbReference>
<proteinExistence type="predicted"/>
<dbReference type="RefSeq" id="WP_311671176.1">
    <property type="nucleotide sequence ID" value="NZ_JAVREQ010000001.1"/>
</dbReference>
<name>A0ABU2NJJ6_9ACTN</name>
<evidence type="ECO:0000313" key="5">
    <source>
        <dbReference type="Proteomes" id="UP001183414"/>
    </source>
</evidence>
<organism evidence="4 5">
    <name type="scientific">Streptomyces hazeniae</name>
    <dbReference type="NCBI Taxonomy" id="3075538"/>
    <lineage>
        <taxon>Bacteria</taxon>
        <taxon>Bacillati</taxon>
        <taxon>Actinomycetota</taxon>
        <taxon>Actinomycetes</taxon>
        <taxon>Kitasatosporales</taxon>
        <taxon>Streptomycetaceae</taxon>
        <taxon>Streptomyces</taxon>
    </lineage>
</organism>
<dbReference type="PANTHER" id="PTHR30404">
    <property type="entry name" value="N-ACETYLMURAMOYL-L-ALANINE AMIDASE"/>
    <property type="match status" value="1"/>
</dbReference>
<evidence type="ECO:0000256" key="2">
    <source>
        <dbReference type="SAM" id="MobiDB-lite"/>
    </source>
</evidence>
<accession>A0ABU2NJJ6</accession>
<dbReference type="Pfam" id="PF01520">
    <property type="entry name" value="Amidase_3"/>
    <property type="match status" value="1"/>
</dbReference>
<sequence length="294" mass="30291">MTAPPPRRRTPLLVLALLVPLCLVGGLVWLARDAGNGAGDPSEPGPGRTGASPGPGARSPSPGATARKPLAGRTVVIDPGHNPANHRHPEKMAQQVDIGTGKKDCDTTGTATNKGYAEAAFTLDVSRRARTALERLGATVRLTQDGDRPWGPCIDERAALGNEAHADAVVSVHADGAGEGNRGFHVIAPKPVNEGKADTRGVAKPSERLGRALVAAFGEATGTRVSTYAGGGDGLVERDDLGGLNLSSVPKVFLECGNMRDPRDAALLTDPAWRARAARGVAQGVAAFLAGERP</sequence>
<dbReference type="SUPFAM" id="SSF53187">
    <property type="entry name" value="Zn-dependent exopeptidases"/>
    <property type="match status" value="1"/>
</dbReference>
<evidence type="ECO:0000313" key="4">
    <source>
        <dbReference type="EMBL" id="MDT0377165.1"/>
    </source>
</evidence>
<dbReference type="EMBL" id="JAVREQ010000001">
    <property type="protein sequence ID" value="MDT0377165.1"/>
    <property type="molecule type" value="Genomic_DNA"/>
</dbReference>
<dbReference type="Gene3D" id="3.40.630.40">
    <property type="entry name" value="Zn-dependent exopeptidases"/>
    <property type="match status" value="1"/>
</dbReference>
<keyword evidence="1 4" id="KW-0378">Hydrolase</keyword>